<evidence type="ECO:0008006" key="7">
    <source>
        <dbReference type="Google" id="ProtNLM"/>
    </source>
</evidence>
<dbReference type="GO" id="GO:0016891">
    <property type="term" value="F:RNA endonuclease activity producing 5'-phosphomonoesters, hydrolytic mechanism"/>
    <property type="evidence" value="ECO:0007669"/>
    <property type="project" value="TreeGrafter"/>
</dbReference>
<evidence type="ECO:0000256" key="2">
    <source>
        <dbReference type="ARBA" id="ARBA00022490"/>
    </source>
</evidence>
<keyword evidence="3" id="KW-0540">Nuclease</keyword>
<dbReference type="Pfam" id="PF04493">
    <property type="entry name" value="Endonuclease_5"/>
    <property type="match status" value="1"/>
</dbReference>
<comment type="subcellular location">
    <subcellularLocation>
        <location evidence="1">Cytoplasm</location>
    </subcellularLocation>
</comment>
<dbReference type="GO" id="GO:0005737">
    <property type="term" value="C:cytoplasm"/>
    <property type="evidence" value="ECO:0007669"/>
    <property type="project" value="UniProtKB-SubCell"/>
</dbReference>
<dbReference type="GO" id="GO:0043737">
    <property type="term" value="F:deoxyribonuclease V activity"/>
    <property type="evidence" value="ECO:0007669"/>
    <property type="project" value="TreeGrafter"/>
</dbReference>
<keyword evidence="5" id="KW-0378">Hydrolase</keyword>
<organism evidence="6">
    <name type="scientific">marine sediment metagenome</name>
    <dbReference type="NCBI Taxonomy" id="412755"/>
    <lineage>
        <taxon>unclassified sequences</taxon>
        <taxon>metagenomes</taxon>
        <taxon>ecological metagenomes</taxon>
    </lineage>
</organism>
<evidence type="ECO:0000256" key="1">
    <source>
        <dbReference type="ARBA" id="ARBA00004496"/>
    </source>
</evidence>
<keyword evidence="2" id="KW-0963">Cytoplasm</keyword>
<comment type="caution">
    <text evidence="6">The sequence shown here is derived from an EMBL/GenBank/DDBJ whole genome shotgun (WGS) entry which is preliminary data.</text>
</comment>
<evidence type="ECO:0000256" key="5">
    <source>
        <dbReference type="ARBA" id="ARBA00022801"/>
    </source>
</evidence>
<dbReference type="PANTHER" id="PTHR28511">
    <property type="entry name" value="ENDONUCLEASE V"/>
    <property type="match status" value="1"/>
</dbReference>
<evidence type="ECO:0000256" key="3">
    <source>
        <dbReference type="ARBA" id="ARBA00022722"/>
    </source>
</evidence>
<evidence type="ECO:0000313" key="6">
    <source>
        <dbReference type="EMBL" id="GAH43112.1"/>
    </source>
</evidence>
<protein>
    <recommendedName>
        <fullName evidence="7">Endonuclease V</fullName>
    </recommendedName>
</protein>
<reference evidence="6" key="1">
    <citation type="journal article" date="2014" name="Front. Microbiol.">
        <title>High frequency of phylogenetically diverse reductive dehalogenase-homologous genes in deep subseafloor sedimentary metagenomes.</title>
        <authorList>
            <person name="Kawai M."/>
            <person name="Futagami T."/>
            <person name="Toyoda A."/>
            <person name="Takaki Y."/>
            <person name="Nishi S."/>
            <person name="Hori S."/>
            <person name="Arai W."/>
            <person name="Tsubouchi T."/>
            <person name="Morono Y."/>
            <person name="Uchiyama I."/>
            <person name="Ito T."/>
            <person name="Fujiyama A."/>
            <person name="Inagaki F."/>
            <person name="Takami H."/>
        </authorList>
    </citation>
    <scope>NUCLEOTIDE SEQUENCE</scope>
    <source>
        <strain evidence="6">Expedition CK06-06</strain>
    </source>
</reference>
<keyword evidence="4" id="KW-0255">Endonuclease</keyword>
<dbReference type="Gene3D" id="3.30.2170.10">
    <property type="entry name" value="archaeoglobus fulgidus dsm 4304 superfamily"/>
    <property type="match status" value="1"/>
</dbReference>
<proteinExistence type="inferred from homology"/>
<dbReference type="HAMAP" id="MF_00801">
    <property type="entry name" value="Endonuclease_5"/>
    <property type="match status" value="1"/>
</dbReference>
<sequence length="207" mass="23298">MNLKKAAEAQRRLSSRLNLKWDGREINLMAGADFGYGYKEKKIGASIVVFKIPELEIVEISEAVREIEFPYLPGFLAYREGPVFLDAFRKIRSKPDVTLVDGNGIAHPRKMGLASYVGVILDICTIGCAKTPFFPFVLPSEQKGSYTFFKDERKDNAGICLRTRSGVKPIFVSPGHRIDFISAMKLVLSCSRFRIPEPLREAHRKGE</sequence>
<dbReference type="PANTHER" id="PTHR28511:SF1">
    <property type="entry name" value="ENDONUCLEASE V"/>
    <property type="match status" value="1"/>
</dbReference>
<name>X1FDQ4_9ZZZZ</name>
<accession>X1FDQ4</accession>
<gene>
    <name evidence="6" type="ORF">S03H2_11614</name>
</gene>
<dbReference type="InterPro" id="IPR007581">
    <property type="entry name" value="Endonuclease-V"/>
</dbReference>
<dbReference type="CDD" id="cd06559">
    <property type="entry name" value="Endonuclease_V"/>
    <property type="match status" value="1"/>
</dbReference>
<dbReference type="GO" id="GO:0006281">
    <property type="term" value="P:DNA repair"/>
    <property type="evidence" value="ECO:0007669"/>
    <property type="project" value="InterPro"/>
</dbReference>
<evidence type="ECO:0000256" key="4">
    <source>
        <dbReference type="ARBA" id="ARBA00022759"/>
    </source>
</evidence>
<dbReference type="EMBL" id="BARU01005918">
    <property type="protein sequence ID" value="GAH43112.1"/>
    <property type="molecule type" value="Genomic_DNA"/>
</dbReference>
<dbReference type="AlphaFoldDB" id="X1FDQ4"/>
<dbReference type="GO" id="GO:0003727">
    <property type="term" value="F:single-stranded RNA binding"/>
    <property type="evidence" value="ECO:0007669"/>
    <property type="project" value="TreeGrafter"/>
</dbReference>